<dbReference type="Pfam" id="PF13193">
    <property type="entry name" value="AMP-binding_C"/>
    <property type="match status" value="2"/>
</dbReference>
<dbReference type="SMART" id="SM00823">
    <property type="entry name" value="PKS_PP"/>
    <property type="match status" value="2"/>
</dbReference>
<protein>
    <submittedName>
        <fullName evidence="7">Linear gramicidin synthase subunit D</fullName>
    </submittedName>
</protein>
<name>A0A5E6X258_PSEFL</name>
<dbReference type="InterPro" id="IPR045851">
    <property type="entry name" value="AMP-bd_C_sf"/>
</dbReference>
<dbReference type="EMBL" id="OZ024668">
    <property type="protein sequence ID" value="CAK9888543.1"/>
    <property type="molecule type" value="Genomic_DNA"/>
</dbReference>
<evidence type="ECO:0000313" key="8">
    <source>
        <dbReference type="Proteomes" id="UP000326595"/>
    </source>
</evidence>
<dbReference type="Gene3D" id="3.30.559.30">
    <property type="entry name" value="Nonribosomal peptide synthetase, condensation domain"/>
    <property type="match status" value="3"/>
</dbReference>
<dbReference type="PROSITE" id="PS00012">
    <property type="entry name" value="PHOSPHOPANTETHEINE"/>
    <property type="match status" value="2"/>
</dbReference>
<dbReference type="Pfam" id="PF00668">
    <property type="entry name" value="Condensation"/>
    <property type="match status" value="3"/>
</dbReference>
<dbReference type="Gene3D" id="3.30.300.30">
    <property type="match status" value="2"/>
</dbReference>
<dbReference type="NCBIfam" id="TIGR01720">
    <property type="entry name" value="NRPS-para261"/>
    <property type="match status" value="1"/>
</dbReference>
<dbReference type="CDD" id="cd05930">
    <property type="entry name" value="A_NRPS"/>
    <property type="match status" value="1"/>
</dbReference>
<dbReference type="SUPFAM" id="SSF56801">
    <property type="entry name" value="Acetyl-CoA synthetase-like"/>
    <property type="match status" value="2"/>
</dbReference>
<evidence type="ECO:0000259" key="5">
    <source>
        <dbReference type="PROSITE" id="PS50075"/>
    </source>
</evidence>
<dbReference type="EMBL" id="CABVHG010000046">
    <property type="protein sequence ID" value="VVN35418.1"/>
    <property type="molecule type" value="Genomic_DNA"/>
</dbReference>
<dbReference type="FunFam" id="3.30.300.30:FF:000010">
    <property type="entry name" value="Enterobactin synthetase component F"/>
    <property type="match status" value="2"/>
</dbReference>
<dbReference type="FunFam" id="3.40.50.12780:FF:000012">
    <property type="entry name" value="Non-ribosomal peptide synthetase"/>
    <property type="match status" value="1"/>
</dbReference>
<dbReference type="Gene3D" id="3.30.559.10">
    <property type="entry name" value="Chloramphenicol acetyltransferase-like domain"/>
    <property type="match status" value="3"/>
</dbReference>
<reference evidence="6 8" key="2">
    <citation type="submission" date="2024-03" db="EMBL/GenBank/DDBJ databases">
        <authorList>
            <person name="Alaster D. Moffat"/>
            <person name="Govind Chandra"/>
            <person name="Andrew W. Truman"/>
        </authorList>
    </citation>
    <scope>NUCLEOTIDE SEQUENCE [LARGE SCALE GENOMIC DNA]</scope>
    <source>
        <strain evidence="6">PS652</strain>
    </source>
</reference>
<dbReference type="GO" id="GO:0031177">
    <property type="term" value="F:phosphopantetheine binding"/>
    <property type="evidence" value="ECO:0007669"/>
    <property type="project" value="InterPro"/>
</dbReference>
<dbReference type="CDD" id="cd19534">
    <property type="entry name" value="E_NRPS"/>
    <property type="match status" value="1"/>
</dbReference>
<feature type="domain" description="Carrier" evidence="5">
    <location>
        <begin position="2520"/>
        <end position="2595"/>
    </location>
</feature>
<dbReference type="PROSITE" id="PS50075">
    <property type="entry name" value="CARRIER"/>
    <property type="match status" value="2"/>
</dbReference>
<dbReference type="InterPro" id="IPR006162">
    <property type="entry name" value="Ppantetheine_attach_site"/>
</dbReference>
<dbReference type="Pfam" id="PF00501">
    <property type="entry name" value="AMP-binding"/>
    <property type="match status" value="2"/>
</dbReference>
<keyword evidence="4" id="KW-0597">Phosphoprotein</keyword>
<comment type="similarity">
    <text evidence="2">Belongs to the ATP-dependent AMP-binding enzyme family.</text>
</comment>
<dbReference type="Gene3D" id="2.30.38.10">
    <property type="entry name" value="Luciferase, Domain 3"/>
    <property type="match status" value="2"/>
</dbReference>
<dbReference type="InterPro" id="IPR023213">
    <property type="entry name" value="CAT-like_dom_sf"/>
</dbReference>
<dbReference type="InterPro" id="IPR010071">
    <property type="entry name" value="AA_adenyl_dom"/>
</dbReference>
<dbReference type="Proteomes" id="UP000326595">
    <property type="component" value="Chromosome"/>
</dbReference>
<dbReference type="InterPro" id="IPR025110">
    <property type="entry name" value="AMP-bd_C"/>
</dbReference>
<dbReference type="PROSITE" id="PS00455">
    <property type="entry name" value="AMP_BINDING"/>
    <property type="match status" value="2"/>
</dbReference>
<dbReference type="SUPFAM" id="SSF47336">
    <property type="entry name" value="ACP-like"/>
    <property type="match status" value="2"/>
</dbReference>
<proteinExistence type="inferred from homology"/>
<dbReference type="GO" id="GO:0043041">
    <property type="term" value="P:amino acid activation for nonribosomal peptide biosynthetic process"/>
    <property type="evidence" value="ECO:0007669"/>
    <property type="project" value="UniProtKB-ARBA"/>
</dbReference>
<organism evidence="7">
    <name type="scientific">Pseudomonas fluorescens</name>
    <dbReference type="NCBI Taxonomy" id="294"/>
    <lineage>
        <taxon>Bacteria</taxon>
        <taxon>Pseudomonadati</taxon>
        <taxon>Pseudomonadota</taxon>
        <taxon>Gammaproteobacteria</taxon>
        <taxon>Pseudomonadales</taxon>
        <taxon>Pseudomonadaceae</taxon>
        <taxon>Pseudomonas</taxon>
    </lineage>
</organism>
<sequence length="2625" mass="285704">MSQLNERMLTLAKRFAALGPLEQKALQARMIEQGLSLEMLPIPPRQQADELIQASYAQQRLWFLWQLDPQSSAYNQPAVLRLQGALDCAALGASLQALINRHEALRTNFELIDDRVVQRCHADRSLSLQVLDRSGLDESALQTELAALIAQPFDLATDLLLRATLIRLGQDEHVLVFCTHHIVTDAWSMPILVDEVSGHYARISQGQAGAQPAALGVHYADYAKWQRLWLQAGEADRQLAYWQARLGSEPVSLALPLDRPRPMLREQRGARYTLALEPGLGQDLRRFASGQGATLFMVLLAGIQALLHRYSAAGTVRVGTPVANRGRAEVQHLIGFFVNTQVLQAEIEPWMSFEQLLAQVRERAQEAQANQDLPFEQLVDALQPDRSLNQTPLFQVLFNHQASAAPATERNLPGLRLQALDSGSESARFDLTFNTHELGSQLQASLVYAEDVFDAATIEQMAGHWLNLLRAALAEPQRPLGELALLAPQQQQALLASAAPAQALTLQGSVHGQIEQQARLHPERLALVEGERQLSYAALNTRANQLAHRMIALGVGAQDTVAILAERSLESLVALLATLKSGAAYVPLDPQLAPRRLQQMVEASRCSLVLGRAGALQALAPCAQLATLALDDAQAYAPAQHDPQCRSELEALAYVIHTSGSTGQPKGVMVSHGALLHYLQGLEARLPLADVQRLALVSTLAADLGHTVVFGALCQGRTLHLIDSDLALDGHGFGQYLQQQRIDALKVVPSHFAALLGQDNQAVIPQRCLILGGESPTPGLLERIKRLAPDCRVFNHYGPTECTVGALAGELEGDTAIHLGRALQNRQALVLDGGLQLMASTCPGELYLGGAGIARGYHEQPGLTAERFVPDPFAAQPGARMYRSGDRVRRGGDGQLVFIGRADQQLKIRGYRIETGEIEACLRRHPALAEALVMAWQEGEQQHLLAYLVPVDPAAAPAELSAQVADALRERLPAYMLPSRWVVLERLPLTANGKLDRKALPAPVTPVSVASSQGVGTALELRLASVWQEVLRCPQVGLDDNFFELGGDSIVSIQLVSRARSAGIHFSARDIFQHQTVRSLAAQATQGAARQVVERGAEQGVCQLLPIQQGFFATDIPQHQHWNQSILLRPQVALQGPVLEQALQALLDQHDALRARFEPGAAGWHCHLQAPAPVAELLWQRHQVSAADLDSLVNQAQRSLRLDGGSLLRALLVNLEDGSQRLLLAAHHLVVDGVSWRILLEDLQSAYGQCLAGQPLQLPPRTSSLREWAQRLAQWAHAPAQQARLDYWQAQLADVPASLPGMRFAQAASSASKQVRVTRLDAETTSRLLQQANGAYRTQINDLLLTALSRVLCRWTGQAAINVQLEGHGREELFDDVDLSRTVGWFTSLFPLRLAPASTLADSIKQIKEQLRAVPQRGIGFGALKYLGPQAARERLQGLPTPRITFNYLGQVDGAFNAQALLLPATESKGDERSPEAPLGNWLTVSGQVYQGRLSLDWTFSDAMFEPAQIQCLADDYGAELNALVGHCLVPGQGGLTPSDAPLAGLDQAALDALPVASHLLADLYPLSPMQQGMLFHSLYQTETGAYINQLDCTVRGLDPERLHHAWQATVDAHDILRTGFIWQGEQAQPLQAVYRHAELEFQLLDWRSRPDLQAALQELAASERARAFELAQAPLMRVALVRCAQSSYQLIYTHHHILMDGWSSSRLMGEVMQRYQGQDPGRPARSIREYIGWLQEQDPAAAQAFWETQLAGLQAPTRLLDAIVSKPEQASGIGHFDSCLSADDSERLKGFARSQRLTLNTLVQAAWALLLQRYTGQDSVCFGATVSGRPAQLPGIEQQVGLFINTLPVIVSPDPQQPVGAWLQQLQALNLALREYEHTPLYEIQRWAGRGGEALFDHILVFENFPIAEALQQVGDQALQFDGVHQHERTNYPLTLAAGLGDTLQFQFSYDRAALSASAVAGLAGHLHTLLMGLAQDPGQALGRLSLLDAEHLQQRLLEDGALGPLVHEAFAANAARTPEAIALICEGQHLRYGELNARANQLAHRLRGEGAGPETLVGIAIERCSDLVVAVLAVLKSGAAYVPLDPEYPVERLSAMVADSGARLLLTRNALLQRLPALAGLQVLSLDDDLQGFASDDPQTPLLADNLAYVIFTSGSTGRPKGVAVSHAALARHTQAAIEMLQLSARDRVLQFATFNFDPFVEQLFASLTVGATVIMRGDQLWSSERWLQEVRGQGITVANLSTAYWATIARDLAHGGPQDMAALRLMICGGEAMSAAALADWRQALATPVKLLNAYGPTEATVTASAHDCSVYLDPQQAVPSVLPIGRPLAGRRLYLLDSQGQPAAAAVAAELSIGGELLARGYYGRPGLTAERFIPDPFAGPGARQYRTGDLVWAGADQVLGYLGRLDQQVKVRGYRIEPGEIEARLLEHPQVGEALVQVHQGATGAQLVAYLVPASGQARLALDACKAWVAAALPAYMVPAHWVMLERLPLSPNGKLDRQSLPLPDLNQAVAAYQAPRDEFEQQVALIWQQVLHVEQVGLADNFFELGGHSLLATQVIVRLRGQMGLEVPLENLFLASDLAAFCSQARGLRNEAKPLEDELAKSLEALKRLSSAELEKLIS</sequence>
<evidence type="ECO:0000256" key="4">
    <source>
        <dbReference type="ARBA" id="ARBA00022553"/>
    </source>
</evidence>
<dbReference type="SUPFAM" id="SSF52777">
    <property type="entry name" value="CoA-dependent acyltransferases"/>
    <property type="match status" value="6"/>
</dbReference>
<dbReference type="InterPro" id="IPR001242">
    <property type="entry name" value="Condensation_dom"/>
</dbReference>
<dbReference type="Pfam" id="PF00550">
    <property type="entry name" value="PP-binding"/>
    <property type="match status" value="2"/>
</dbReference>
<dbReference type="NCBIfam" id="NF003417">
    <property type="entry name" value="PRK04813.1"/>
    <property type="match status" value="2"/>
</dbReference>
<evidence type="ECO:0000256" key="1">
    <source>
        <dbReference type="ARBA" id="ARBA00001957"/>
    </source>
</evidence>
<dbReference type="RefSeq" id="WP_052251416.1">
    <property type="nucleotide sequence ID" value="NZ_OZ024668.1"/>
</dbReference>
<gene>
    <name evidence="7" type="primary">lgrD</name>
    <name evidence="6" type="ORF">PS652_01369</name>
    <name evidence="7" type="ORF">PS652_05089</name>
</gene>
<accession>A0A5E6X258</accession>
<dbReference type="GO" id="GO:0044550">
    <property type="term" value="P:secondary metabolite biosynthetic process"/>
    <property type="evidence" value="ECO:0007669"/>
    <property type="project" value="UniProtKB-ARBA"/>
</dbReference>
<dbReference type="InterPro" id="IPR009081">
    <property type="entry name" value="PP-bd_ACP"/>
</dbReference>
<dbReference type="PANTHER" id="PTHR45398:SF1">
    <property type="entry name" value="ENZYME, PUTATIVE (JCVI)-RELATED"/>
    <property type="match status" value="1"/>
</dbReference>
<evidence type="ECO:0000256" key="2">
    <source>
        <dbReference type="ARBA" id="ARBA00006432"/>
    </source>
</evidence>
<dbReference type="CDD" id="cd17649">
    <property type="entry name" value="A_NRPS_PvdJ-like"/>
    <property type="match status" value="1"/>
</dbReference>
<keyword evidence="3" id="KW-0596">Phosphopantetheine</keyword>
<dbReference type="InterPro" id="IPR036736">
    <property type="entry name" value="ACP-like_sf"/>
</dbReference>
<dbReference type="Gene3D" id="1.10.1200.10">
    <property type="entry name" value="ACP-like"/>
    <property type="match status" value="2"/>
</dbReference>
<dbReference type="InterPro" id="IPR010060">
    <property type="entry name" value="NRPS_synth"/>
</dbReference>
<feature type="domain" description="Carrier" evidence="5">
    <location>
        <begin position="1014"/>
        <end position="1088"/>
    </location>
</feature>
<dbReference type="InterPro" id="IPR020845">
    <property type="entry name" value="AMP-binding_CS"/>
</dbReference>
<dbReference type="InterPro" id="IPR000873">
    <property type="entry name" value="AMP-dep_synth/lig_dom"/>
</dbReference>
<evidence type="ECO:0000256" key="3">
    <source>
        <dbReference type="ARBA" id="ARBA00022450"/>
    </source>
</evidence>
<dbReference type="FunFam" id="3.40.50.980:FF:000001">
    <property type="entry name" value="Non-ribosomal peptide synthetase"/>
    <property type="match status" value="2"/>
</dbReference>
<dbReference type="Gene3D" id="3.40.50.980">
    <property type="match status" value="4"/>
</dbReference>
<dbReference type="InterPro" id="IPR020806">
    <property type="entry name" value="PKS_PP-bd"/>
</dbReference>
<dbReference type="GO" id="GO:0003824">
    <property type="term" value="F:catalytic activity"/>
    <property type="evidence" value="ECO:0007669"/>
    <property type="project" value="InterPro"/>
</dbReference>
<evidence type="ECO:0000313" key="6">
    <source>
        <dbReference type="EMBL" id="CAK9888543.1"/>
    </source>
</evidence>
<dbReference type="CDD" id="cd19531">
    <property type="entry name" value="LCL_NRPS-like"/>
    <property type="match status" value="1"/>
</dbReference>
<dbReference type="NCBIfam" id="TIGR01733">
    <property type="entry name" value="AA-adenyl-dom"/>
    <property type="match status" value="2"/>
</dbReference>
<dbReference type="PANTHER" id="PTHR45398">
    <property type="match status" value="1"/>
</dbReference>
<reference evidence="7" key="1">
    <citation type="submission" date="2019-09" db="EMBL/GenBank/DDBJ databases">
        <authorList>
            <person name="Chandra G."/>
            <person name="Truman W A."/>
        </authorList>
    </citation>
    <scope>NUCLEOTIDE SEQUENCE [LARGE SCALE GENOMIC DNA]</scope>
    <source>
        <strain evidence="7">PS652</strain>
    </source>
</reference>
<comment type="cofactor">
    <cofactor evidence="1">
        <name>pantetheine 4'-phosphate</name>
        <dbReference type="ChEBI" id="CHEBI:47942"/>
    </cofactor>
</comment>
<dbReference type="CDD" id="cd19543">
    <property type="entry name" value="DCL_NRPS"/>
    <property type="match status" value="1"/>
</dbReference>
<evidence type="ECO:0000313" key="7">
    <source>
        <dbReference type="EMBL" id="VVN35418.1"/>
    </source>
</evidence>
<dbReference type="FunFam" id="1.10.1200.10:FF:000005">
    <property type="entry name" value="Nonribosomal peptide synthetase 1"/>
    <property type="match status" value="2"/>
</dbReference>